<evidence type="ECO:0000256" key="1">
    <source>
        <dbReference type="SAM" id="Phobius"/>
    </source>
</evidence>
<evidence type="ECO:0000313" key="3">
    <source>
        <dbReference type="Proteomes" id="UP000070544"/>
    </source>
</evidence>
<keyword evidence="1" id="KW-0812">Transmembrane</keyword>
<dbReference type="OrthoDB" id="2176913at2759"/>
<keyword evidence="1" id="KW-0472">Membrane</keyword>
<protein>
    <submittedName>
        <fullName evidence="2">Uncharacterized protein</fullName>
    </submittedName>
</protein>
<gene>
    <name evidence="2" type="ORF">M427DRAFT_153094</name>
</gene>
<reference evidence="2 3" key="1">
    <citation type="journal article" date="2015" name="Genome Biol. Evol.">
        <title>Phylogenomic analyses indicate that early fungi evolved digesting cell walls of algal ancestors of land plants.</title>
        <authorList>
            <person name="Chang Y."/>
            <person name="Wang S."/>
            <person name="Sekimoto S."/>
            <person name="Aerts A.L."/>
            <person name="Choi C."/>
            <person name="Clum A."/>
            <person name="LaButti K.M."/>
            <person name="Lindquist E.A."/>
            <person name="Yee Ngan C."/>
            <person name="Ohm R.A."/>
            <person name="Salamov A.A."/>
            <person name="Grigoriev I.V."/>
            <person name="Spatafora J.W."/>
            <person name="Berbee M.L."/>
        </authorList>
    </citation>
    <scope>NUCLEOTIDE SEQUENCE [LARGE SCALE GENOMIC DNA]</scope>
    <source>
        <strain evidence="2 3">JEL478</strain>
    </source>
</reference>
<accession>A0A139AQ05</accession>
<dbReference type="EMBL" id="KQ965741">
    <property type="protein sequence ID" value="KXS18734.1"/>
    <property type="molecule type" value="Genomic_DNA"/>
</dbReference>
<name>A0A139AQ05_GONPJ</name>
<dbReference type="Proteomes" id="UP000070544">
    <property type="component" value="Unassembled WGS sequence"/>
</dbReference>
<keyword evidence="1" id="KW-1133">Transmembrane helix</keyword>
<proteinExistence type="predicted"/>
<organism evidence="2 3">
    <name type="scientific">Gonapodya prolifera (strain JEL478)</name>
    <name type="common">Monoblepharis prolifera</name>
    <dbReference type="NCBI Taxonomy" id="1344416"/>
    <lineage>
        <taxon>Eukaryota</taxon>
        <taxon>Fungi</taxon>
        <taxon>Fungi incertae sedis</taxon>
        <taxon>Chytridiomycota</taxon>
        <taxon>Chytridiomycota incertae sedis</taxon>
        <taxon>Monoblepharidomycetes</taxon>
        <taxon>Monoblepharidales</taxon>
        <taxon>Gonapodyaceae</taxon>
        <taxon>Gonapodya</taxon>
    </lineage>
</organism>
<feature type="transmembrane region" description="Helical" evidence="1">
    <location>
        <begin position="31"/>
        <end position="53"/>
    </location>
</feature>
<keyword evidence="3" id="KW-1185">Reference proteome</keyword>
<feature type="transmembrane region" description="Helical" evidence="1">
    <location>
        <begin position="237"/>
        <end position="253"/>
    </location>
</feature>
<sequence length="305" mass="33110">MTGAEEVAESADAVIRNEDHESSFRVPRHKILFLVGCMLATIAGLSIFLPAILEVEYMCGLIQATENVAKQRYYISRILMLATEVAVDDTTVWNRGEAEMYLIHSIDVATTAAEIVRVGQNGVPGTDDLPFLYNQLVVGGICNNAAGCNSNRTYNASIGLTPALVYSGVEEVQRTFLVHARAFATAPPSQRTLQNSDYMLIYAIFRDLAAGLTNAYNPMFNLGVAAHDRSTAELTCVFSLAIMLLLCNFLFIFRRLVRDLSGQTDELVGIVFAVPKAVVQPGSPLAKCIETGGLSVEMAMEDASV</sequence>
<dbReference type="AlphaFoldDB" id="A0A139AQ05"/>
<evidence type="ECO:0000313" key="2">
    <source>
        <dbReference type="EMBL" id="KXS18734.1"/>
    </source>
</evidence>